<keyword evidence="4" id="KW-1185">Reference proteome</keyword>
<dbReference type="GO" id="GO:0016829">
    <property type="term" value="F:lyase activity"/>
    <property type="evidence" value="ECO:0007669"/>
    <property type="project" value="UniProtKB-KW"/>
</dbReference>
<dbReference type="GO" id="GO:0046872">
    <property type="term" value="F:metal ion binding"/>
    <property type="evidence" value="ECO:0007669"/>
    <property type="project" value="UniProtKB-KW"/>
</dbReference>
<dbReference type="GO" id="GO:0046491">
    <property type="term" value="P:L-methylmalonyl-CoA metabolic process"/>
    <property type="evidence" value="ECO:0007669"/>
    <property type="project" value="TreeGrafter"/>
</dbReference>
<dbReference type="InterPro" id="IPR029068">
    <property type="entry name" value="Glyas_Bleomycin-R_OHBP_Dase"/>
</dbReference>
<comment type="caution">
    <text evidence="3">The sequence shown here is derived from an EMBL/GenBank/DDBJ whole genome shotgun (WGS) entry which is preliminary data.</text>
</comment>
<dbReference type="SUPFAM" id="SSF54593">
    <property type="entry name" value="Glyoxalase/Bleomycin resistance protein/Dihydroxybiphenyl dioxygenase"/>
    <property type="match status" value="1"/>
</dbReference>
<gene>
    <name evidence="3" type="ORF">EDD59_102103</name>
</gene>
<keyword evidence="3" id="KW-0456">Lyase</keyword>
<dbReference type="Proteomes" id="UP000295726">
    <property type="component" value="Unassembled WGS sequence"/>
</dbReference>
<sequence length="119" mass="13346">MKFCWSTLYVKDLDESIQFYEGVIGLPLVRRFNAGEQTEIAFLGSGETQVELIQDAARPGGNVGADISWGFAVDSLEQAFESMKEKDIKLLSDIIQPNPHSRFFFVEDPNGFKVQIAQI</sequence>
<dbReference type="InterPro" id="IPR051785">
    <property type="entry name" value="MMCE/EMCE_epimerase"/>
</dbReference>
<keyword evidence="1" id="KW-0479">Metal-binding</keyword>
<accession>A0A4R3KG10</accession>
<dbReference type="GO" id="GO:0004493">
    <property type="term" value="F:methylmalonyl-CoA epimerase activity"/>
    <property type="evidence" value="ECO:0007669"/>
    <property type="project" value="TreeGrafter"/>
</dbReference>
<evidence type="ECO:0000313" key="3">
    <source>
        <dbReference type="EMBL" id="TCS82238.1"/>
    </source>
</evidence>
<dbReference type="OrthoDB" id="192739at2"/>
<dbReference type="Pfam" id="PF00903">
    <property type="entry name" value="Glyoxalase"/>
    <property type="match status" value="1"/>
</dbReference>
<proteinExistence type="predicted"/>
<dbReference type="InterPro" id="IPR037523">
    <property type="entry name" value="VOC_core"/>
</dbReference>
<name>A0A4R3KG10_9FIRM</name>
<dbReference type="AlphaFoldDB" id="A0A4R3KG10"/>
<feature type="domain" description="VOC" evidence="2">
    <location>
        <begin position="2"/>
        <end position="119"/>
    </location>
</feature>
<evidence type="ECO:0000313" key="4">
    <source>
        <dbReference type="Proteomes" id="UP000295726"/>
    </source>
</evidence>
<evidence type="ECO:0000256" key="1">
    <source>
        <dbReference type="ARBA" id="ARBA00022723"/>
    </source>
</evidence>
<dbReference type="PROSITE" id="PS51819">
    <property type="entry name" value="VOC"/>
    <property type="match status" value="1"/>
</dbReference>
<reference evidence="3 4" key="1">
    <citation type="submission" date="2019-03" db="EMBL/GenBank/DDBJ databases">
        <title>Genomic Encyclopedia of Type Strains, Phase IV (KMG-IV): sequencing the most valuable type-strain genomes for metagenomic binning, comparative biology and taxonomic classification.</title>
        <authorList>
            <person name="Goeker M."/>
        </authorList>
    </citation>
    <scope>NUCLEOTIDE SEQUENCE [LARGE SCALE GENOMIC DNA]</scope>
    <source>
        <strain evidence="3 4">DSM 29489</strain>
    </source>
</reference>
<organism evidence="3 4">
    <name type="scientific">Muricomes intestini</name>
    <dbReference type="NCBI Taxonomy" id="1796634"/>
    <lineage>
        <taxon>Bacteria</taxon>
        <taxon>Bacillati</taxon>
        <taxon>Bacillota</taxon>
        <taxon>Clostridia</taxon>
        <taxon>Lachnospirales</taxon>
        <taxon>Lachnospiraceae</taxon>
        <taxon>Muricomes</taxon>
    </lineage>
</organism>
<dbReference type="PANTHER" id="PTHR43048">
    <property type="entry name" value="METHYLMALONYL-COA EPIMERASE"/>
    <property type="match status" value="1"/>
</dbReference>
<dbReference type="InterPro" id="IPR004360">
    <property type="entry name" value="Glyas_Fos-R_dOase_dom"/>
</dbReference>
<evidence type="ECO:0000259" key="2">
    <source>
        <dbReference type="PROSITE" id="PS51819"/>
    </source>
</evidence>
<dbReference type="RefSeq" id="WP_132378415.1">
    <property type="nucleotide sequence ID" value="NZ_DAIQXH010000005.1"/>
</dbReference>
<dbReference type="Gene3D" id="3.10.180.10">
    <property type="entry name" value="2,3-Dihydroxybiphenyl 1,2-Dioxygenase, domain 1"/>
    <property type="match status" value="1"/>
</dbReference>
<dbReference type="PANTHER" id="PTHR43048:SF3">
    <property type="entry name" value="METHYLMALONYL-COA EPIMERASE, MITOCHONDRIAL"/>
    <property type="match status" value="1"/>
</dbReference>
<protein>
    <submittedName>
        <fullName evidence="3">Lactoylglutathione lyase</fullName>
    </submittedName>
</protein>
<dbReference type="EMBL" id="SLZZ01000002">
    <property type="protein sequence ID" value="TCS82238.1"/>
    <property type="molecule type" value="Genomic_DNA"/>
</dbReference>